<evidence type="ECO:0000313" key="3">
    <source>
        <dbReference type="EMBL" id="TFK86394.1"/>
    </source>
</evidence>
<dbReference type="InParanoid" id="A0A5C3P9P8"/>
<keyword evidence="1" id="KW-0472">Membrane</keyword>
<dbReference type="InterPro" id="IPR045340">
    <property type="entry name" value="DUF6533"/>
</dbReference>
<keyword evidence="1" id="KW-0812">Transmembrane</keyword>
<evidence type="ECO:0000259" key="2">
    <source>
        <dbReference type="Pfam" id="PF20151"/>
    </source>
</evidence>
<dbReference type="STRING" id="1314778.A0A5C3P9P8"/>
<feature type="transmembrane region" description="Helical" evidence="1">
    <location>
        <begin position="174"/>
        <end position="194"/>
    </location>
</feature>
<dbReference type="Pfam" id="PF20151">
    <property type="entry name" value="DUF6533"/>
    <property type="match status" value="1"/>
</dbReference>
<reference evidence="3 4" key="1">
    <citation type="journal article" date="2019" name="Nat. Ecol. Evol.">
        <title>Megaphylogeny resolves global patterns of mushroom evolution.</title>
        <authorList>
            <person name="Varga T."/>
            <person name="Krizsan K."/>
            <person name="Foldi C."/>
            <person name="Dima B."/>
            <person name="Sanchez-Garcia M."/>
            <person name="Sanchez-Ramirez S."/>
            <person name="Szollosi G.J."/>
            <person name="Szarkandi J.G."/>
            <person name="Papp V."/>
            <person name="Albert L."/>
            <person name="Andreopoulos W."/>
            <person name="Angelini C."/>
            <person name="Antonin V."/>
            <person name="Barry K.W."/>
            <person name="Bougher N.L."/>
            <person name="Buchanan P."/>
            <person name="Buyck B."/>
            <person name="Bense V."/>
            <person name="Catcheside P."/>
            <person name="Chovatia M."/>
            <person name="Cooper J."/>
            <person name="Damon W."/>
            <person name="Desjardin D."/>
            <person name="Finy P."/>
            <person name="Geml J."/>
            <person name="Haridas S."/>
            <person name="Hughes K."/>
            <person name="Justo A."/>
            <person name="Karasinski D."/>
            <person name="Kautmanova I."/>
            <person name="Kiss B."/>
            <person name="Kocsube S."/>
            <person name="Kotiranta H."/>
            <person name="LaButti K.M."/>
            <person name="Lechner B.E."/>
            <person name="Liimatainen K."/>
            <person name="Lipzen A."/>
            <person name="Lukacs Z."/>
            <person name="Mihaltcheva S."/>
            <person name="Morgado L.N."/>
            <person name="Niskanen T."/>
            <person name="Noordeloos M.E."/>
            <person name="Ohm R.A."/>
            <person name="Ortiz-Santana B."/>
            <person name="Ovrebo C."/>
            <person name="Racz N."/>
            <person name="Riley R."/>
            <person name="Savchenko A."/>
            <person name="Shiryaev A."/>
            <person name="Soop K."/>
            <person name="Spirin V."/>
            <person name="Szebenyi C."/>
            <person name="Tomsovsky M."/>
            <person name="Tulloss R.E."/>
            <person name="Uehling J."/>
            <person name="Grigoriev I.V."/>
            <person name="Vagvolgyi C."/>
            <person name="Papp T."/>
            <person name="Martin F.M."/>
            <person name="Miettinen O."/>
            <person name="Hibbett D.S."/>
            <person name="Nagy L.G."/>
        </authorList>
    </citation>
    <scope>NUCLEOTIDE SEQUENCE [LARGE SCALE GENOMIC DNA]</scope>
    <source>
        <strain evidence="3 4">HHB13444</strain>
    </source>
</reference>
<dbReference type="EMBL" id="ML211201">
    <property type="protein sequence ID" value="TFK86394.1"/>
    <property type="molecule type" value="Genomic_DNA"/>
</dbReference>
<organism evidence="3 4">
    <name type="scientific">Polyporus arcularius HHB13444</name>
    <dbReference type="NCBI Taxonomy" id="1314778"/>
    <lineage>
        <taxon>Eukaryota</taxon>
        <taxon>Fungi</taxon>
        <taxon>Dikarya</taxon>
        <taxon>Basidiomycota</taxon>
        <taxon>Agaricomycotina</taxon>
        <taxon>Agaricomycetes</taxon>
        <taxon>Polyporales</taxon>
        <taxon>Polyporaceae</taxon>
        <taxon>Polyporus</taxon>
    </lineage>
</organism>
<protein>
    <recommendedName>
        <fullName evidence="2">DUF6533 domain-containing protein</fullName>
    </recommendedName>
</protein>
<keyword evidence="1" id="KW-1133">Transmembrane helix</keyword>
<evidence type="ECO:0000256" key="1">
    <source>
        <dbReference type="SAM" id="Phobius"/>
    </source>
</evidence>
<sequence>MSNTPGLLRDAIPDSLYLLTLTKDIGLATLTYLIVDVVSTIDDEVELMWPSRLTFMKVVFLINRYSPFVDSTLAVFIVLGARSTEVCRRVWIAIISFYMLGSFASETIIIVRTLAIWNFDKVVLAITAFVTGGALVAVITTISQYMQAIRYPDDDLIAVTGCIIGIADQEGWTLFVVVLIMETTLVALTIIRRLQTRTGSRRTGPVMDTMYRDGLFFYAIILGFSIANLCCMMAAPVAVSSILQMPLRAVHSTLCSRVLFNLRNAALRSSRLSLSIESSVMFNAMGFESCHAAPVALELHSLDEFDHHTS</sequence>
<dbReference type="AlphaFoldDB" id="A0A5C3P9P8"/>
<proteinExistence type="predicted"/>
<feature type="transmembrane region" description="Helical" evidence="1">
    <location>
        <begin position="215"/>
        <end position="239"/>
    </location>
</feature>
<name>A0A5C3P9P8_9APHY</name>
<dbReference type="Proteomes" id="UP000308197">
    <property type="component" value="Unassembled WGS sequence"/>
</dbReference>
<feature type="domain" description="DUF6533" evidence="2">
    <location>
        <begin position="27"/>
        <end position="69"/>
    </location>
</feature>
<feature type="transmembrane region" description="Helical" evidence="1">
    <location>
        <begin position="91"/>
        <end position="111"/>
    </location>
</feature>
<gene>
    <name evidence="3" type="ORF">K466DRAFT_152417</name>
</gene>
<evidence type="ECO:0000313" key="4">
    <source>
        <dbReference type="Proteomes" id="UP000308197"/>
    </source>
</evidence>
<keyword evidence="4" id="KW-1185">Reference proteome</keyword>
<feature type="transmembrane region" description="Helical" evidence="1">
    <location>
        <begin position="58"/>
        <end position="79"/>
    </location>
</feature>
<feature type="transmembrane region" description="Helical" evidence="1">
    <location>
        <begin position="123"/>
        <end position="146"/>
    </location>
</feature>
<accession>A0A5C3P9P8</accession>